<organism evidence="1 2">
    <name type="scientific">Chryseobacterium oncorhynchi</name>
    <dbReference type="NCBI Taxonomy" id="741074"/>
    <lineage>
        <taxon>Bacteria</taxon>
        <taxon>Pseudomonadati</taxon>
        <taxon>Bacteroidota</taxon>
        <taxon>Flavobacteriia</taxon>
        <taxon>Flavobacteriales</taxon>
        <taxon>Weeksellaceae</taxon>
        <taxon>Chryseobacterium group</taxon>
        <taxon>Chryseobacterium</taxon>
    </lineage>
</organism>
<dbReference type="AlphaFoldDB" id="A0A316WGP1"/>
<dbReference type="EMBL" id="PPEI02000011">
    <property type="protein sequence ID" value="PWN59563.1"/>
    <property type="molecule type" value="Genomic_DNA"/>
</dbReference>
<comment type="caution">
    <text evidence="1">The sequence shown here is derived from an EMBL/GenBank/DDBJ whole genome shotgun (WGS) entry which is preliminary data.</text>
</comment>
<dbReference type="Proteomes" id="UP000236182">
    <property type="component" value="Unassembled WGS sequence"/>
</dbReference>
<proteinExistence type="predicted"/>
<gene>
    <name evidence="1" type="ORF">C1638_021410</name>
</gene>
<accession>A0A316WGP1</accession>
<name>A0A316WGP1_9FLAO</name>
<dbReference type="RefSeq" id="WP_109623972.1">
    <property type="nucleotide sequence ID" value="NZ_PPEI02000011.1"/>
</dbReference>
<sequence>MGRKNLIKNKEVKMRQRHNHKLIRQDMQESGKFCNDICSLSIADILQLIEYNKYLLSISGEELKYLMFPDGNPEKRQSFSTMTIHDKSKRNLIELNAYIFEFNMRLSNRTADFQLSNPKEN</sequence>
<evidence type="ECO:0000313" key="2">
    <source>
        <dbReference type="Proteomes" id="UP000236182"/>
    </source>
</evidence>
<reference evidence="1" key="1">
    <citation type="submission" date="2018-04" db="EMBL/GenBank/DDBJ databases">
        <title>Draft Genome Sequences of Chryseobacterium lactis NCTC11390T isolated from milk, Chryseobacterium oncorhynchi 701B-08T from rainbow trout, and Chryseobacterium viscerum 687B-08T from diseased fish.</title>
        <authorList>
            <person name="Jeong J.-J."/>
            <person name="Lee Y.J."/>
            <person name="Pathiraja D."/>
            <person name="Park B."/>
            <person name="Choi I.-G."/>
            <person name="Kim K.D."/>
        </authorList>
    </citation>
    <scope>NUCLEOTIDE SEQUENCE [LARGE SCALE GENOMIC DNA]</scope>
    <source>
        <strain evidence="1">701B-08</strain>
    </source>
</reference>
<protein>
    <submittedName>
        <fullName evidence="1">Uncharacterized protein</fullName>
    </submittedName>
</protein>
<keyword evidence="2" id="KW-1185">Reference proteome</keyword>
<evidence type="ECO:0000313" key="1">
    <source>
        <dbReference type="EMBL" id="PWN59563.1"/>
    </source>
</evidence>